<dbReference type="RefSeq" id="WP_158448463.1">
    <property type="nucleotide sequence ID" value="NZ_CXPG01000012.1"/>
</dbReference>
<keyword evidence="2" id="KW-0418">Kinase</keyword>
<name>A0A0M6XLY6_9RHOB</name>
<feature type="domain" description="HPr kinase/phosphorylase C-terminal" evidence="1">
    <location>
        <begin position="1"/>
        <end position="64"/>
    </location>
</feature>
<dbReference type="GO" id="GO:0006109">
    <property type="term" value="P:regulation of carbohydrate metabolic process"/>
    <property type="evidence" value="ECO:0007669"/>
    <property type="project" value="InterPro"/>
</dbReference>
<dbReference type="STRING" id="282197.SAMN04488517_104299"/>
<keyword evidence="3" id="KW-1185">Reference proteome</keyword>
<protein>
    <submittedName>
        <fullName evidence="2">HPr kinase/phosphorylase</fullName>
    </submittedName>
</protein>
<gene>
    <name evidence="2" type="ORF">JAN5088_00697</name>
</gene>
<dbReference type="EMBL" id="CXPG01000012">
    <property type="protein sequence ID" value="CTQ31938.1"/>
    <property type="molecule type" value="Genomic_DNA"/>
</dbReference>
<accession>A0A0M6XLY6</accession>
<evidence type="ECO:0000259" key="1">
    <source>
        <dbReference type="Pfam" id="PF07475"/>
    </source>
</evidence>
<evidence type="ECO:0000313" key="2">
    <source>
        <dbReference type="EMBL" id="CTQ31938.1"/>
    </source>
</evidence>
<dbReference type="GO" id="GO:0005524">
    <property type="term" value="F:ATP binding"/>
    <property type="evidence" value="ECO:0007669"/>
    <property type="project" value="InterPro"/>
</dbReference>
<dbReference type="SUPFAM" id="SSF53795">
    <property type="entry name" value="PEP carboxykinase-like"/>
    <property type="match status" value="1"/>
</dbReference>
<reference evidence="2 3" key="1">
    <citation type="submission" date="2015-07" db="EMBL/GenBank/DDBJ databases">
        <authorList>
            <person name="Noorani M."/>
        </authorList>
    </citation>
    <scope>NUCLEOTIDE SEQUENCE [LARGE SCALE GENOMIC DNA]</scope>
    <source>
        <strain evidence="2 3">CECT 5088</strain>
    </source>
</reference>
<dbReference type="AlphaFoldDB" id="A0A0M6XLY6"/>
<evidence type="ECO:0000313" key="3">
    <source>
        <dbReference type="Proteomes" id="UP000048908"/>
    </source>
</evidence>
<organism evidence="2 3">
    <name type="scientific">Jannaschia rubra</name>
    <dbReference type="NCBI Taxonomy" id="282197"/>
    <lineage>
        <taxon>Bacteria</taxon>
        <taxon>Pseudomonadati</taxon>
        <taxon>Pseudomonadota</taxon>
        <taxon>Alphaproteobacteria</taxon>
        <taxon>Rhodobacterales</taxon>
        <taxon>Roseobacteraceae</taxon>
        <taxon>Jannaschia</taxon>
    </lineage>
</organism>
<dbReference type="Pfam" id="PF07475">
    <property type="entry name" value="Hpr_kinase_C"/>
    <property type="match status" value="1"/>
</dbReference>
<dbReference type="Gene3D" id="3.40.50.300">
    <property type="entry name" value="P-loop containing nucleotide triphosphate hydrolases"/>
    <property type="match status" value="1"/>
</dbReference>
<dbReference type="OrthoDB" id="8326226at2"/>
<sequence>MLLLGASGSGKSGVAAQMICLGATLISDDLTLLDGRGGEILAMRPEGSAPEMELRGLGIVRVDTAVPTPLAAVLFLGPGTGRLPEAEHLDLAGHVLPLLRHPPAPDLAPKAMLWLRGR</sequence>
<dbReference type="InterPro" id="IPR027417">
    <property type="entry name" value="P-loop_NTPase"/>
</dbReference>
<dbReference type="GO" id="GO:0000155">
    <property type="term" value="F:phosphorelay sensor kinase activity"/>
    <property type="evidence" value="ECO:0007669"/>
    <property type="project" value="InterPro"/>
</dbReference>
<dbReference type="Proteomes" id="UP000048908">
    <property type="component" value="Unassembled WGS sequence"/>
</dbReference>
<proteinExistence type="predicted"/>
<dbReference type="InterPro" id="IPR011104">
    <property type="entry name" value="Hpr_kin/Pase_C"/>
</dbReference>
<keyword evidence="2" id="KW-0808">Transferase</keyword>